<dbReference type="PROSITE" id="PS00216">
    <property type="entry name" value="SUGAR_TRANSPORT_1"/>
    <property type="match status" value="2"/>
</dbReference>
<feature type="transmembrane region" description="Helical" evidence="8">
    <location>
        <begin position="256"/>
        <end position="276"/>
    </location>
</feature>
<feature type="transmembrane region" description="Helical" evidence="8">
    <location>
        <begin position="60"/>
        <end position="82"/>
    </location>
</feature>
<feature type="transmembrane region" description="Helical" evidence="8">
    <location>
        <begin position="149"/>
        <end position="167"/>
    </location>
</feature>
<dbReference type="Gene3D" id="1.20.1250.20">
    <property type="entry name" value="MFS general substrate transporter like domains"/>
    <property type="match status" value="1"/>
</dbReference>
<proteinExistence type="predicted"/>
<keyword evidence="2" id="KW-0813">Transport</keyword>
<dbReference type="PROSITE" id="PS00217">
    <property type="entry name" value="SUGAR_TRANSPORT_2"/>
    <property type="match status" value="1"/>
</dbReference>
<feature type="transmembrane region" description="Helical" evidence="8">
    <location>
        <begin position="115"/>
        <end position="137"/>
    </location>
</feature>
<keyword evidence="6 8" id="KW-1133">Transmembrane helix</keyword>
<dbReference type="PANTHER" id="PTHR48021:SF46">
    <property type="entry name" value="MAJOR FACILITATOR SUPERFAMILY (MFS) PROFILE DOMAIN-CONTAINING PROTEIN"/>
    <property type="match status" value="1"/>
</dbReference>
<evidence type="ECO:0000256" key="4">
    <source>
        <dbReference type="ARBA" id="ARBA00022597"/>
    </source>
</evidence>
<evidence type="ECO:0000256" key="5">
    <source>
        <dbReference type="ARBA" id="ARBA00022692"/>
    </source>
</evidence>
<name>A0AAV8VQJ1_9CUCU</name>
<evidence type="ECO:0000256" key="3">
    <source>
        <dbReference type="ARBA" id="ARBA00022475"/>
    </source>
</evidence>
<sequence length="464" mass="50847">MGVTLLKRLLQSSAKQSQYLACISAAIAGFTAGIHLGWPGPSLRKILSPEYPHDVTSDEASYVAIISCIGHVIGGFSGSALSDIIGRKYTLLAVGLPQIASFLLIYVSYHGILLLYWARVIGGIGEGAMVAVLPMYMAEVSSADIRGSIGTLSVLVSLFGCLFINVLGSYTDIHTAALICLVFPLLHWACFIHFPDTPYYYLMKSKPGKARDSLRTLRATQEVDKEILALTSDVARQMSESGKYRDLFIIDSNRKAFILMTAARLFQMFTGTAAFLNYYQILIEQTTSLSPVFGSSLILLTQIVMTSLSSKVIDNFGRKWMLSVSSASTCLVLFVLAVYFTIKDYTGLDVSSVDWFPLPMMVLFVVTFFIGLGVALPIIVSEIYSTSIKTKAVSLGSVVFASSMMTSTKFYQYSADNFGLAVPFYTFAASTFLGTLFFLYKLPETKGKTLEMIQQELKGKQQEG</sequence>
<feature type="domain" description="Major facilitator superfamily (MFS) profile" evidence="9">
    <location>
        <begin position="21"/>
        <end position="446"/>
    </location>
</feature>
<keyword evidence="3" id="KW-1003">Cell membrane</keyword>
<evidence type="ECO:0000256" key="8">
    <source>
        <dbReference type="SAM" id="Phobius"/>
    </source>
</evidence>
<organism evidence="10 11">
    <name type="scientific">Exocentrus adspersus</name>
    <dbReference type="NCBI Taxonomy" id="1586481"/>
    <lineage>
        <taxon>Eukaryota</taxon>
        <taxon>Metazoa</taxon>
        <taxon>Ecdysozoa</taxon>
        <taxon>Arthropoda</taxon>
        <taxon>Hexapoda</taxon>
        <taxon>Insecta</taxon>
        <taxon>Pterygota</taxon>
        <taxon>Neoptera</taxon>
        <taxon>Endopterygota</taxon>
        <taxon>Coleoptera</taxon>
        <taxon>Polyphaga</taxon>
        <taxon>Cucujiformia</taxon>
        <taxon>Chrysomeloidea</taxon>
        <taxon>Cerambycidae</taxon>
        <taxon>Lamiinae</taxon>
        <taxon>Acanthocinini</taxon>
        <taxon>Exocentrus</taxon>
    </lineage>
</organism>
<dbReference type="Proteomes" id="UP001159042">
    <property type="component" value="Unassembled WGS sequence"/>
</dbReference>
<dbReference type="FunFam" id="1.20.1250.20:FF:000218">
    <property type="entry name" value="facilitated trehalose transporter Tret1"/>
    <property type="match status" value="1"/>
</dbReference>
<dbReference type="InterPro" id="IPR050549">
    <property type="entry name" value="MFS_Trehalose_Transporter"/>
</dbReference>
<feature type="transmembrane region" description="Helical" evidence="8">
    <location>
        <begin position="89"/>
        <end position="109"/>
    </location>
</feature>
<dbReference type="SUPFAM" id="SSF103473">
    <property type="entry name" value="MFS general substrate transporter"/>
    <property type="match status" value="1"/>
</dbReference>
<keyword evidence="7 8" id="KW-0472">Membrane</keyword>
<reference evidence="10 11" key="1">
    <citation type="journal article" date="2023" name="Insect Mol. Biol.">
        <title>Genome sequencing provides insights into the evolution of gene families encoding plant cell wall-degrading enzymes in longhorned beetles.</title>
        <authorList>
            <person name="Shin N.R."/>
            <person name="Okamura Y."/>
            <person name="Kirsch R."/>
            <person name="Pauchet Y."/>
        </authorList>
    </citation>
    <scope>NUCLEOTIDE SEQUENCE [LARGE SCALE GENOMIC DNA]</scope>
    <source>
        <strain evidence="10">EAD_L_NR</strain>
    </source>
</reference>
<accession>A0AAV8VQJ1</accession>
<protein>
    <recommendedName>
        <fullName evidence="9">Major facilitator superfamily (MFS) profile domain-containing protein</fullName>
    </recommendedName>
</protein>
<dbReference type="PANTHER" id="PTHR48021">
    <property type="match status" value="1"/>
</dbReference>
<dbReference type="InterPro" id="IPR005828">
    <property type="entry name" value="MFS_sugar_transport-like"/>
</dbReference>
<evidence type="ECO:0000313" key="11">
    <source>
        <dbReference type="Proteomes" id="UP001159042"/>
    </source>
</evidence>
<feature type="transmembrane region" description="Helical" evidence="8">
    <location>
        <begin position="418"/>
        <end position="440"/>
    </location>
</feature>
<dbReference type="EMBL" id="JANEYG010000041">
    <property type="protein sequence ID" value="KAJ8916558.1"/>
    <property type="molecule type" value="Genomic_DNA"/>
</dbReference>
<feature type="transmembrane region" description="Helical" evidence="8">
    <location>
        <begin position="320"/>
        <end position="340"/>
    </location>
</feature>
<feature type="transmembrane region" description="Helical" evidence="8">
    <location>
        <begin position="173"/>
        <end position="194"/>
    </location>
</feature>
<evidence type="ECO:0000259" key="9">
    <source>
        <dbReference type="PROSITE" id="PS50850"/>
    </source>
</evidence>
<evidence type="ECO:0000256" key="7">
    <source>
        <dbReference type="ARBA" id="ARBA00023136"/>
    </source>
</evidence>
<feature type="transmembrane region" description="Helical" evidence="8">
    <location>
        <begin position="288"/>
        <end position="308"/>
    </location>
</feature>
<keyword evidence="4" id="KW-0762">Sugar transport</keyword>
<keyword evidence="5 8" id="KW-0812">Transmembrane</keyword>
<feature type="transmembrane region" description="Helical" evidence="8">
    <location>
        <begin position="360"/>
        <end position="380"/>
    </location>
</feature>
<dbReference type="GO" id="GO:0005886">
    <property type="term" value="C:plasma membrane"/>
    <property type="evidence" value="ECO:0007669"/>
    <property type="project" value="UniProtKB-SubCell"/>
</dbReference>
<evidence type="ECO:0000256" key="2">
    <source>
        <dbReference type="ARBA" id="ARBA00022448"/>
    </source>
</evidence>
<gene>
    <name evidence="10" type="ORF">NQ315_000201</name>
</gene>
<feature type="transmembrane region" description="Helical" evidence="8">
    <location>
        <begin position="20"/>
        <end position="40"/>
    </location>
</feature>
<comment type="subcellular location">
    <subcellularLocation>
        <location evidence="1">Cell membrane</location>
        <topology evidence="1">Multi-pass membrane protein</topology>
    </subcellularLocation>
</comment>
<evidence type="ECO:0000313" key="10">
    <source>
        <dbReference type="EMBL" id="KAJ8916558.1"/>
    </source>
</evidence>
<dbReference type="PROSITE" id="PS50850">
    <property type="entry name" value="MFS"/>
    <property type="match status" value="1"/>
</dbReference>
<feature type="transmembrane region" description="Helical" evidence="8">
    <location>
        <begin position="392"/>
        <end position="412"/>
    </location>
</feature>
<dbReference type="Pfam" id="PF00083">
    <property type="entry name" value="Sugar_tr"/>
    <property type="match status" value="1"/>
</dbReference>
<comment type="caution">
    <text evidence="10">The sequence shown here is derived from an EMBL/GenBank/DDBJ whole genome shotgun (WGS) entry which is preliminary data.</text>
</comment>
<dbReference type="GO" id="GO:0022857">
    <property type="term" value="F:transmembrane transporter activity"/>
    <property type="evidence" value="ECO:0007669"/>
    <property type="project" value="InterPro"/>
</dbReference>
<evidence type="ECO:0000256" key="6">
    <source>
        <dbReference type="ARBA" id="ARBA00022989"/>
    </source>
</evidence>
<dbReference type="InterPro" id="IPR005829">
    <property type="entry name" value="Sugar_transporter_CS"/>
</dbReference>
<keyword evidence="11" id="KW-1185">Reference proteome</keyword>
<dbReference type="InterPro" id="IPR020846">
    <property type="entry name" value="MFS_dom"/>
</dbReference>
<evidence type="ECO:0000256" key="1">
    <source>
        <dbReference type="ARBA" id="ARBA00004651"/>
    </source>
</evidence>
<dbReference type="InterPro" id="IPR036259">
    <property type="entry name" value="MFS_trans_sf"/>
</dbReference>
<dbReference type="AlphaFoldDB" id="A0AAV8VQJ1"/>